<dbReference type="OrthoDB" id="3268964at2"/>
<comment type="caution">
    <text evidence="5">The sequence shown here is derived from an EMBL/GenBank/DDBJ whole genome shotgun (WGS) entry which is preliminary data.</text>
</comment>
<dbReference type="GO" id="GO:0006508">
    <property type="term" value="P:proteolysis"/>
    <property type="evidence" value="ECO:0007669"/>
    <property type="project" value="UniProtKB-KW"/>
</dbReference>
<keyword evidence="6" id="KW-1185">Reference proteome</keyword>
<gene>
    <name evidence="5" type="ORF">EV379_0906</name>
</gene>
<dbReference type="GO" id="GO:0008233">
    <property type="term" value="F:peptidase activity"/>
    <property type="evidence" value="ECO:0007669"/>
    <property type="project" value="UniProtKB-KW"/>
</dbReference>
<evidence type="ECO:0000259" key="4">
    <source>
        <dbReference type="Pfam" id="PF04586"/>
    </source>
</evidence>
<dbReference type="AlphaFoldDB" id="A0A4Q8AKZ1"/>
<dbReference type="EMBL" id="SHLC01000001">
    <property type="protein sequence ID" value="RZU64603.1"/>
    <property type="molecule type" value="Genomic_DNA"/>
</dbReference>
<evidence type="ECO:0000256" key="3">
    <source>
        <dbReference type="ARBA" id="ARBA00022801"/>
    </source>
</evidence>
<keyword evidence="2 5" id="KW-0645">Protease</keyword>
<name>A0A4Q8AKZ1_9MICO</name>
<sequence length="570" mass="60906">MNRKQLDRLHRLGLIGDVQHTAGIATLNAGAQFRPKLSAVRVNAAITLAVDPTARTISGTASIYGEFIPSHYMYLDAGCLNSRMPLNKNKMLVDHDMRQPVGYLTELDEGTLAVTYTIPEGEEGDDALASAEKGLRDGLSVGFTASEYYFDEDLNIHVTAADWYETSLVAVPAVADAGVNNVAAAVATSPTEPKEFIVNRHQLAAAFAAGTITQEQYDAALAAIVATEAATPTPAVPVAADVQAGPTHDPAPAANLEVNQRPMNLAAVAQRVASGVRSGELTNSEGVALAIGEFLPSQDDGQAFTRPEWLGELRTLTKSDRPWIDAIGSPLPLTSLKAEGWRWDEEPEVNEHSLDTFDEVTGNDPTTAGDAFTPFMVAAAHRVQRSVIDFADPQFTVDFLTARMRRYNIKSNIGIRSRMLAAASAPTGTVTKGGVVAVLKQLVKDVRPIGGRLNRVFLDNLLYEELEDLDVGPTSTLPLWLRQASIGINLADGTADVAGLAIVNDPALEAGQALGFDNSIVDVRESPVIQPTAVAISVAAVDMGLFGYLRLDDHDPRGIVKRKYVPAPTP</sequence>
<evidence type="ECO:0000313" key="6">
    <source>
        <dbReference type="Proteomes" id="UP000291483"/>
    </source>
</evidence>
<organism evidence="5 6">
    <name type="scientific">Microterricola gilva</name>
    <dbReference type="NCBI Taxonomy" id="393267"/>
    <lineage>
        <taxon>Bacteria</taxon>
        <taxon>Bacillati</taxon>
        <taxon>Actinomycetota</taxon>
        <taxon>Actinomycetes</taxon>
        <taxon>Micrococcales</taxon>
        <taxon>Microbacteriaceae</taxon>
        <taxon>Microterricola</taxon>
    </lineage>
</organism>
<protein>
    <submittedName>
        <fullName evidence="5">HK97 family phage prohead protease</fullName>
    </submittedName>
</protein>
<evidence type="ECO:0000256" key="1">
    <source>
        <dbReference type="ARBA" id="ARBA00022612"/>
    </source>
</evidence>
<evidence type="ECO:0000256" key="2">
    <source>
        <dbReference type="ARBA" id="ARBA00022670"/>
    </source>
</evidence>
<reference evidence="5 6" key="1">
    <citation type="submission" date="2019-02" db="EMBL/GenBank/DDBJ databases">
        <title>Sequencing the genomes of 1000 actinobacteria strains.</title>
        <authorList>
            <person name="Klenk H.-P."/>
        </authorList>
    </citation>
    <scope>NUCLEOTIDE SEQUENCE [LARGE SCALE GENOMIC DNA]</scope>
    <source>
        <strain evidence="5 6">DSM 18319</strain>
    </source>
</reference>
<keyword evidence="3" id="KW-0378">Hydrolase</keyword>
<dbReference type="InterPro" id="IPR054613">
    <property type="entry name" value="Peptidase_S78_dom"/>
</dbReference>
<dbReference type="RefSeq" id="WP_130505075.1">
    <property type="nucleotide sequence ID" value="NZ_SHLC01000001.1"/>
</dbReference>
<dbReference type="Pfam" id="PF04586">
    <property type="entry name" value="Peptidase_S78"/>
    <property type="match status" value="1"/>
</dbReference>
<keyword evidence="1" id="KW-1188">Viral release from host cell</keyword>
<feature type="domain" description="Prohead serine protease" evidence="4">
    <location>
        <begin position="87"/>
        <end position="185"/>
    </location>
</feature>
<evidence type="ECO:0000313" key="5">
    <source>
        <dbReference type="EMBL" id="RZU64603.1"/>
    </source>
</evidence>
<proteinExistence type="predicted"/>
<dbReference type="Proteomes" id="UP000291483">
    <property type="component" value="Unassembled WGS sequence"/>
</dbReference>
<accession>A0A4Q8AKZ1</accession>